<protein>
    <submittedName>
        <fullName evidence="1">Addiction module antitoxin RelB</fullName>
    </submittedName>
</protein>
<gene>
    <name evidence="1" type="ORF">A1353_01500</name>
</gene>
<dbReference type="Pfam" id="PF09720">
    <property type="entry name" value="Unstab_antitox"/>
    <property type="match status" value="1"/>
</dbReference>
<dbReference type="AlphaFoldDB" id="A0A177M4L7"/>
<reference evidence="1 2" key="1">
    <citation type="submission" date="2016-03" db="EMBL/GenBank/DDBJ databases">
        <authorList>
            <person name="Ploux O."/>
        </authorList>
    </citation>
    <scope>NUCLEOTIDE SEQUENCE [LARGE SCALE GENOMIC DNA]</scope>
    <source>
        <strain evidence="1 2">R-45371</strain>
    </source>
</reference>
<accession>A0A177M4L7</accession>
<evidence type="ECO:0000313" key="1">
    <source>
        <dbReference type="EMBL" id="OAI00484.1"/>
    </source>
</evidence>
<dbReference type="EMBL" id="LUUH01000077">
    <property type="protein sequence ID" value="OAI00484.1"/>
    <property type="molecule type" value="Genomic_DNA"/>
</dbReference>
<dbReference type="Proteomes" id="UP000077763">
    <property type="component" value="Unassembled WGS sequence"/>
</dbReference>
<organism evidence="1 2">
    <name type="scientific">Methylomonas methanica</name>
    <dbReference type="NCBI Taxonomy" id="421"/>
    <lineage>
        <taxon>Bacteria</taxon>
        <taxon>Pseudomonadati</taxon>
        <taxon>Pseudomonadota</taxon>
        <taxon>Gammaproteobacteria</taxon>
        <taxon>Methylococcales</taxon>
        <taxon>Methylococcaceae</taxon>
        <taxon>Methylomonas</taxon>
    </lineage>
</organism>
<dbReference type="InterPro" id="IPR013406">
    <property type="entry name" value="CHP02574_addiction_mod"/>
</dbReference>
<dbReference type="NCBIfam" id="TIGR02574">
    <property type="entry name" value="stabl_TIGR02574"/>
    <property type="match status" value="1"/>
</dbReference>
<proteinExistence type="predicted"/>
<sequence length="74" mass="8235">MDSSVIESEALHLPPSERAKLAHSLLLSLENLSDIELKEAWLDEAQRRADEIDQGLVELISAEEVSAKARLLLK</sequence>
<comment type="caution">
    <text evidence="1">The sequence shown here is derived from an EMBL/GenBank/DDBJ whole genome shotgun (WGS) entry which is preliminary data.</text>
</comment>
<evidence type="ECO:0000313" key="2">
    <source>
        <dbReference type="Proteomes" id="UP000077763"/>
    </source>
</evidence>
<name>A0A177M4L7_METMH</name>